<dbReference type="CDD" id="cd12173">
    <property type="entry name" value="PGDH_4"/>
    <property type="match status" value="1"/>
</dbReference>
<dbReference type="FunFam" id="3.30.1330.90:FF:000003">
    <property type="entry name" value="D-3-phosphoglycerate dehydrogenase"/>
    <property type="match status" value="1"/>
</dbReference>
<comment type="catalytic activity">
    <reaction evidence="9 10">
        <text>(2R)-3-phosphoglycerate + NAD(+) = 3-phosphooxypyruvate + NADH + H(+)</text>
        <dbReference type="Rhea" id="RHEA:12641"/>
        <dbReference type="ChEBI" id="CHEBI:15378"/>
        <dbReference type="ChEBI" id="CHEBI:18110"/>
        <dbReference type="ChEBI" id="CHEBI:57540"/>
        <dbReference type="ChEBI" id="CHEBI:57945"/>
        <dbReference type="ChEBI" id="CHEBI:58272"/>
        <dbReference type="EC" id="1.1.1.95"/>
    </reaction>
</comment>
<dbReference type="InterPro" id="IPR029753">
    <property type="entry name" value="D-isomer_DH_CS"/>
</dbReference>
<keyword evidence="10" id="KW-0718">Serine biosynthesis</keyword>
<dbReference type="InterPro" id="IPR036047">
    <property type="entry name" value="F-box-like_dom_sf"/>
</dbReference>
<dbReference type="NCBIfam" id="TIGR01327">
    <property type="entry name" value="PGDH"/>
    <property type="match status" value="1"/>
</dbReference>
<dbReference type="InterPro" id="IPR029009">
    <property type="entry name" value="ASB_dom_sf"/>
</dbReference>
<keyword evidence="5" id="KW-0934">Plastid</keyword>
<gene>
    <name evidence="12" type="ORF">CTI12_AA296530</name>
</gene>
<dbReference type="Gene3D" id="3.40.50.720">
    <property type="entry name" value="NAD(P)-binding Rossmann-like Domain"/>
    <property type="match status" value="2"/>
</dbReference>
<dbReference type="FunFam" id="3.40.50.720:FF:000021">
    <property type="entry name" value="D-3-phosphoglycerate dehydrogenase"/>
    <property type="match status" value="1"/>
</dbReference>
<dbReference type="Pfam" id="PF00389">
    <property type="entry name" value="2-Hacid_dh"/>
    <property type="match status" value="1"/>
</dbReference>
<evidence type="ECO:0000256" key="8">
    <source>
        <dbReference type="ARBA" id="ARBA00023027"/>
    </source>
</evidence>
<dbReference type="SUPFAM" id="SSF51735">
    <property type="entry name" value="NAD(P)-binding Rossmann-fold domains"/>
    <property type="match status" value="1"/>
</dbReference>
<dbReference type="PROSITE" id="PS51671">
    <property type="entry name" value="ACT"/>
    <property type="match status" value="1"/>
</dbReference>
<dbReference type="SUPFAM" id="SSF52283">
    <property type="entry name" value="Formate/glycerate dehydrogenase catalytic domain-like"/>
    <property type="match status" value="1"/>
</dbReference>
<comment type="caution">
    <text evidence="12">The sequence shown here is derived from an EMBL/GenBank/DDBJ whole genome shotgun (WGS) entry which is preliminary data.</text>
</comment>
<dbReference type="GO" id="GO:0051287">
    <property type="term" value="F:NAD binding"/>
    <property type="evidence" value="ECO:0007669"/>
    <property type="project" value="UniProtKB-UniRule"/>
</dbReference>
<dbReference type="EC" id="1.1.1.95" evidence="10"/>
<organism evidence="12 13">
    <name type="scientific">Artemisia annua</name>
    <name type="common">Sweet wormwood</name>
    <dbReference type="NCBI Taxonomy" id="35608"/>
    <lineage>
        <taxon>Eukaryota</taxon>
        <taxon>Viridiplantae</taxon>
        <taxon>Streptophyta</taxon>
        <taxon>Embryophyta</taxon>
        <taxon>Tracheophyta</taxon>
        <taxon>Spermatophyta</taxon>
        <taxon>Magnoliopsida</taxon>
        <taxon>eudicotyledons</taxon>
        <taxon>Gunneridae</taxon>
        <taxon>Pentapetalae</taxon>
        <taxon>asterids</taxon>
        <taxon>campanulids</taxon>
        <taxon>Asterales</taxon>
        <taxon>Asteraceae</taxon>
        <taxon>Asteroideae</taxon>
        <taxon>Anthemideae</taxon>
        <taxon>Artemisiinae</taxon>
        <taxon>Artemisia</taxon>
    </lineage>
</organism>
<dbReference type="OrthoDB" id="671172at2759"/>
<dbReference type="FunFam" id="3.40.50.720:FF:000616">
    <property type="entry name" value="D-3-phosphoglycerate dehydrogenase 2 chloroplastic"/>
    <property type="match status" value="1"/>
</dbReference>
<dbReference type="STRING" id="35608.A0A2U1N7B8"/>
<dbReference type="Pfam" id="PF01842">
    <property type="entry name" value="ACT"/>
    <property type="match status" value="1"/>
</dbReference>
<dbReference type="PROSITE" id="PS00670">
    <property type="entry name" value="D_2_HYDROXYACID_DH_2"/>
    <property type="match status" value="1"/>
</dbReference>
<dbReference type="Gene3D" id="3.30.1330.90">
    <property type="entry name" value="D-3-phosphoglycerate dehydrogenase, domain 3"/>
    <property type="match status" value="1"/>
</dbReference>
<dbReference type="SUPFAM" id="SSF143548">
    <property type="entry name" value="Serine metabolism enzymes domain"/>
    <property type="match status" value="1"/>
</dbReference>
<protein>
    <recommendedName>
        <fullName evidence="10">D-3-phosphoglycerate dehydrogenase</fullName>
        <ecNumber evidence="10">1.1.1.95</ecNumber>
    </recommendedName>
</protein>
<evidence type="ECO:0000256" key="2">
    <source>
        <dbReference type="ARBA" id="ARBA00005216"/>
    </source>
</evidence>
<dbReference type="SUPFAM" id="SSF55021">
    <property type="entry name" value="ACT-like"/>
    <property type="match status" value="1"/>
</dbReference>
<evidence type="ECO:0000256" key="1">
    <source>
        <dbReference type="ARBA" id="ARBA00004229"/>
    </source>
</evidence>
<evidence type="ECO:0000259" key="11">
    <source>
        <dbReference type="PROSITE" id="PS51671"/>
    </source>
</evidence>
<dbReference type="InterPro" id="IPR029752">
    <property type="entry name" value="D-isomer_DH_CS1"/>
</dbReference>
<name>A0A2U1N7B8_ARTAN</name>
<dbReference type="InterPro" id="IPR002912">
    <property type="entry name" value="ACT_dom"/>
</dbReference>
<dbReference type="Pfam" id="PF19304">
    <property type="entry name" value="PGDH_inter"/>
    <property type="match status" value="1"/>
</dbReference>
<evidence type="ECO:0000256" key="10">
    <source>
        <dbReference type="RuleBase" id="RU363003"/>
    </source>
</evidence>
<dbReference type="PROSITE" id="PS00671">
    <property type="entry name" value="D_2_HYDROXYACID_DH_3"/>
    <property type="match status" value="1"/>
</dbReference>
<keyword evidence="6" id="KW-0809">Transit peptide</keyword>
<dbReference type="GO" id="GO:0004617">
    <property type="term" value="F:phosphoglycerate dehydrogenase activity"/>
    <property type="evidence" value="ECO:0007669"/>
    <property type="project" value="UniProtKB-EC"/>
</dbReference>
<dbReference type="InterPro" id="IPR045626">
    <property type="entry name" value="PGDH_ASB_dom"/>
</dbReference>
<dbReference type="InterPro" id="IPR036291">
    <property type="entry name" value="NAD(P)-bd_dom_sf"/>
</dbReference>
<dbReference type="InterPro" id="IPR015878">
    <property type="entry name" value="Ado_hCys_hydrolase_NAD-bd"/>
</dbReference>
<dbReference type="PANTHER" id="PTHR42938:SF5">
    <property type="entry name" value="D-3-PHOSPHOGLYCERATE DEHYDROGENASE 3, CHLOROPLASTIC"/>
    <property type="match status" value="1"/>
</dbReference>
<keyword evidence="13" id="KW-1185">Reference proteome</keyword>
<dbReference type="InterPro" id="IPR006139">
    <property type="entry name" value="D-isomer_2_OHA_DH_cat_dom"/>
</dbReference>
<evidence type="ECO:0000256" key="3">
    <source>
        <dbReference type="ARBA" id="ARBA00005854"/>
    </source>
</evidence>
<dbReference type="InterPro" id="IPR045865">
    <property type="entry name" value="ACT-like_dom_sf"/>
</dbReference>
<keyword evidence="10" id="KW-0028">Amino-acid biosynthesis</keyword>
<evidence type="ECO:0000256" key="4">
    <source>
        <dbReference type="ARBA" id="ARBA00022528"/>
    </source>
</evidence>
<dbReference type="SUPFAM" id="SSF81383">
    <property type="entry name" value="F-box domain"/>
    <property type="match status" value="1"/>
</dbReference>
<evidence type="ECO:0000313" key="12">
    <source>
        <dbReference type="EMBL" id="PWA69381.1"/>
    </source>
</evidence>
<dbReference type="SMART" id="SM00997">
    <property type="entry name" value="AdoHcyase_NAD"/>
    <property type="match status" value="1"/>
</dbReference>
<evidence type="ECO:0000256" key="9">
    <source>
        <dbReference type="ARBA" id="ARBA00048731"/>
    </source>
</evidence>
<keyword evidence="4" id="KW-0150">Chloroplast</keyword>
<dbReference type="FunFam" id="3.30.70.260:FF:000008">
    <property type="entry name" value="D-3-phosphoglycerate dehydrogenase, chloroplastic"/>
    <property type="match status" value="1"/>
</dbReference>
<evidence type="ECO:0000256" key="6">
    <source>
        <dbReference type="ARBA" id="ARBA00022946"/>
    </source>
</evidence>
<comment type="subcellular location">
    <subcellularLocation>
        <location evidence="1">Plastid</location>
        <location evidence="1">Chloroplast</location>
    </subcellularLocation>
</comment>
<dbReference type="CDD" id="cd04902">
    <property type="entry name" value="ACT_3PGDH-xct"/>
    <property type="match status" value="1"/>
</dbReference>
<comment type="similarity">
    <text evidence="3 10">Belongs to the D-isomer specific 2-hydroxyacid dehydrogenase family.</text>
</comment>
<dbReference type="PANTHER" id="PTHR42938">
    <property type="entry name" value="FORMATE DEHYDROGENASE 1"/>
    <property type="match status" value="1"/>
</dbReference>
<evidence type="ECO:0000256" key="7">
    <source>
        <dbReference type="ARBA" id="ARBA00023002"/>
    </source>
</evidence>
<dbReference type="Proteomes" id="UP000245207">
    <property type="component" value="Unassembled WGS sequence"/>
</dbReference>
<dbReference type="UniPathway" id="UPA00135">
    <property type="reaction ID" value="UER00196"/>
</dbReference>
<evidence type="ECO:0000313" key="13">
    <source>
        <dbReference type="Proteomes" id="UP000245207"/>
    </source>
</evidence>
<dbReference type="Pfam" id="PF02826">
    <property type="entry name" value="2-Hacid_dh_C"/>
    <property type="match status" value="1"/>
</dbReference>
<dbReference type="AlphaFoldDB" id="A0A2U1N7B8"/>
<accession>A0A2U1N7B8</accession>
<dbReference type="InterPro" id="IPR006140">
    <property type="entry name" value="D-isomer_DH_NAD-bd"/>
</dbReference>
<dbReference type="InterPro" id="IPR006236">
    <property type="entry name" value="PGDH"/>
</dbReference>
<comment type="pathway">
    <text evidence="2 10">Amino-acid biosynthesis; L-serine biosynthesis; L-serine from 3-phospho-D-glycerate: step 1/3.</text>
</comment>
<reference evidence="12 13" key="1">
    <citation type="journal article" date="2018" name="Mol. Plant">
        <title>The genome of Artemisia annua provides insight into the evolution of Asteraceae family and artemisinin biosynthesis.</title>
        <authorList>
            <person name="Shen Q."/>
            <person name="Zhang L."/>
            <person name="Liao Z."/>
            <person name="Wang S."/>
            <person name="Yan T."/>
            <person name="Shi P."/>
            <person name="Liu M."/>
            <person name="Fu X."/>
            <person name="Pan Q."/>
            <person name="Wang Y."/>
            <person name="Lv Z."/>
            <person name="Lu X."/>
            <person name="Zhang F."/>
            <person name="Jiang W."/>
            <person name="Ma Y."/>
            <person name="Chen M."/>
            <person name="Hao X."/>
            <person name="Li L."/>
            <person name="Tang Y."/>
            <person name="Lv G."/>
            <person name="Zhou Y."/>
            <person name="Sun X."/>
            <person name="Brodelius P.E."/>
            <person name="Rose J.K.C."/>
            <person name="Tang K."/>
        </authorList>
    </citation>
    <scope>NUCLEOTIDE SEQUENCE [LARGE SCALE GENOMIC DNA]</scope>
    <source>
        <strain evidence="13">cv. Huhao1</strain>
        <tissue evidence="12">Leaf</tissue>
    </source>
</reference>
<sequence>MATTTNTTFEDIHSDIIQTHILPLLDGPSLSNTSYASNNLHSICSDHHLWSRISKSTWPSIIDPRVDDVISTFPARHRSFYHDSYPSLVTDQIHLRKIIQNEKHNFLEPGAFRKHRSFLTLRPKISWVSEDLPGPALVPSLVTDVSHLNLSYSTSKKRYMPYEIISAVDIRYENDIIYSTVKVTDTSSADFFSSGLKIELPGISQTIDLTVDEIAGADKATLLHLKESLTLNWILIDPALKRAGNFSSIKPVSAKQDWSTNETHVRYVTILPGRDSNEFVKCRIHLTLGAGKRGIGLHVKDVTLKLEDLHGNYLNGMDFLVTMQGAIMEENNVTRKVMADDDEENLKSYKVFKEMKKMKKEWVKQNEHKREVVVNLRYGTEKLGEAGIELLKQFANVDCSYEMSDEELNTKISLCDALIVRSGTNVSREVFESSGGRLKVVGRAGVGIDNVDLSAATEHGCLVVNAPTANTVAAAEHGIALLTAMARNVAQADASIKAGKWLRNKYVGVSLVGKTLAVMGFGKVGTEVARRAKGLGMHIIAHDPYAPADRAHAIGVELVSFDEAIATADFISLHMPLTPSTSKILNDENFAKMKKGVRIINVARGGVIDEDALVRALDAGIVAQAALDVFTIEPPPKDNILVNHENVTVTPHLGASTMEAQEGVAIEIAEAVVGALKGELAATAVNAPMVPAEVLIELKPYVTLAEKLGRLAVQLVAGGSGVKKVKVTYASARAPDDLDTRLLRAMVTKGLIEPISSVFVNLVNADFTAKQRGIRISEERIILDGSPEKPLEIIQVQIANVESRFASAISESGDIKVEGKVKDGVPHLTKVGSFEVDVSLEGNLILCRQLDQPGLIGSVGSILGEENVNVNFMSVGRTAPRKQAVMAIGVDEKPSTEALKKIGEIPAVEEFVFLAL</sequence>
<dbReference type="GO" id="GO:0006564">
    <property type="term" value="P:L-serine biosynthetic process"/>
    <property type="evidence" value="ECO:0007669"/>
    <property type="project" value="UniProtKB-KW"/>
</dbReference>
<dbReference type="PROSITE" id="PS00065">
    <property type="entry name" value="D_2_HYDROXYACID_DH_1"/>
    <property type="match status" value="1"/>
</dbReference>
<dbReference type="GO" id="GO:0009570">
    <property type="term" value="C:chloroplast stroma"/>
    <property type="evidence" value="ECO:0007669"/>
    <property type="project" value="TreeGrafter"/>
</dbReference>
<feature type="domain" description="ACT" evidence="11">
    <location>
        <begin position="844"/>
        <end position="916"/>
    </location>
</feature>
<proteinExistence type="inferred from homology"/>
<keyword evidence="7 10" id="KW-0560">Oxidoreductase</keyword>
<dbReference type="Gene3D" id="3.30.70.260">
    <property type="match status" value="1"/>
</dbReference>
<dbReference type="EMBL" id="PKPP01003452">
    <property type="protein sequence ID" value="PWA69381.1"/>
    <property type="molecule type" value="Genomic_DNA"/>
</dbReference>
<keyword evidence="8 10" id="KW-0520">NAD</keyword>
<evidence type="ECO:0000256" key="5">
    <source>
        <dbReference type="ARBA" id="ARBA00022640"/>
    </source>
</evidence>